<evidence type="ECO:0000313" key="6">
    <source>
        <dbReference type="Proteomes" id="UP000547209"/>
    </source>
</evidence>
<gene>
    <name evidence="5" type="ORF">H7C19_31985</name>
</gene>
<keyword evidence="1" id="KW-0813">Transport</keyword>
<dbReference type="AlphaFoldDB" id="A0A7X0S091"/>
<dbReference type="InterPro" id="IPR027417">
    <property type="entry name" value="P-loop_NTPase"/>
</dbReference>
<dbReference type="GO" id="GO:0016887">
    <property type="term" value="F:ATP hydrolysis activity"/>
    <property type="evidence" value="ECO:0007669"/>
    <property type="project" value="InterPro"/>
</dbReference>
<name>A0A7X0S091_9BACL</name>
<dbReference type="PROSITE" id="PS50893">
    <property type="entry name" value="ABC_TRANSPORTER_2"/>
    <property type="match status" value="1"/>
</dbReference>
<dbReference type="Pfam" id="PF00005">
    <property type="entry name" value="ABC_tran"/>
    <property type="match status" value="1"/>
</dbReference>
<dbReference type="PANTHER" id="PTHR42734">
    <property type="entry name" value="METAL TRANSPORT SYSTEM ATP-BINDING PROTEIN TM_0124-RELATED"/>
    <property type="match status" value="1"/>
</dbReference>
<protein>
    <submittedName>
        <fullName evidence="5">Metal ABC transporter ATP-binding protein</fullName>
    </submittedName>
</protein>
<dbReference type="PANTHER" id="PTHR42734:SF4">
    <property type="entry name" value="HIGH-AFFINITY ZINC UPTAKE SYSTEM ATP-BINDING PROTEIN ZNUC"/>
    <property type="match status" value="1"/>
</dbReference>
<dbReference type="InterPro" id="IPR050153">
    <property type="entry name" value="Metal_Ion_Import_ABC"/>
</dbReference>
<sequence length="236" mass="25825">MSLMSLDNVRFGYGSFPTLERVSLDVLPGELVAVAGPNGAAKTTLLKLMLGLLKPWEGDVRIASRGKAGKRLVVGYVPQQLAAFNSAFPSTVLEFVRSGRHAGGAWFRRLREEDRAATELALRQVGMWEQRGRRIGVLSGGQKQRICIARALAMEPDLLALDEPTAGMDPESRAGFYALMREETKTRGRAIVMVTHELNEAYPYADRVVVLERLENGGMRCCTTTSCSGHFAPALS</sequence>
<dbReference type="SMART" id="SM00382">
    <property type="entry name" value="AAA"/>
    <property type="match status" value="1"/>
</dbReference>
<evidence type="ECO:0000256" key="1">
    <source>
        <dbReference type="ARBA" id="ARBA00022448"/>
    </source>
</evidence>
<dbReference type="InterPro" id="IPR017871">
    <property type="entry name" value="ABC_transporter-like_CS"/>
</dbReference>
<evidence type="ECO:0000259" key="4">
    <source>
        <dbReference type="PROSITE" id="PS50893"/>
    </source>
</evidence>
<reference evidence="5 6" key="1">
    <citation type="submission" date="2020-08" db="EMBL/GenBank/DDBJ databases">
        <title>Cohnella phylogeny.</title>
        <authorList>
            <person name="Dunlap C."/>
        </authorList>
    </citation>
    <scope>NUCLEOTIDE SEQUENCE [LARGE SCALE GENOMIC DNA]</scope>
    <source>
        <strain evidence="5 6">DSM 28246</strain>
    </source>
</reference>
<dbReference type="GO" id="GO:0005524">
    <property type="term" value="F:ATP binding"/>
    <property type="evidence" value="ECO:0007669"/>
    <property type="project" value="UniProtKB-KW"/>
</dbReference>
<dbReference type="EMBL" id="JACJVP010000070">
    <property type="protein sequence ID" value="MBB6675289.1"/>
    <property type="molecule type" value="Genomic_DNA"/>
</dbReference>
<dbReference type="Proteomes" id="UP000547209">
    <property type="component" value="Unassembled WGS sequence"/>
</dbReference>
<feature type="domain" description="ABC transporter" evidence="4">
    <location>
        <begin position="4"/>
        <end position="235"/>
    </location>
</feature>
<proteinExistence type="predicted"/>
<keyword evidence="6" id="KW-1185">Reference proteome</keyword>
<organism evidence="5 6">
    <name type="scientific">Cohnella nanjingensis</name>
    <dbReference type="NCBI Taxonomy" id="1387779"/>
    <lineage>
        <taxon>Bacteria</taxon>
        <taxon>Bacillati</taxon>
        <taxon>Bacillota</taxon>
        <taxon>Bacilli</taxon>
        <taxon>Bacillales</taxon>
        <taxon>Paenibacillaceae</taxon>
        <taxon>Cohnella</taxon>
    </lineage>
</organism>
<dbReference type="InterPro" id="IPR003439">
    <property type="entry name" value="ABC_transporter-like_ATP-bd"/>
</dbReference>
<dbReference type="PROSITE" id="PS00211">
    <property type="entry name" value="ABC_TRANSPORTER_1"/>
    <property type="match status" value="1"/>
</dbReference>
<dbReference type="Gene3D" id="3.40.50.300">
    <property type="entry name" value="P-loop containing nucleotide triphosphate hydrolases"/>
    <property type="match status" value="1"/>
</dbReference>
<evidence type="ECO:0000256" key="3">
    <source>
        <dbReference type="ARBA" id="ARBA00022840"/>
    </source>
</evidence>
<keyword evidence="2" id="KW-0547">Nucleotide-binding</keyword>
<evidence type="ECO:0000256" key="2">
    <source>
        <dbReference type="ARBA" id="ARBA00022741"/>
    </source>
</evidence>
<comment type="caution">
    <text evidence="5">The sequence shown here is derived from an EMBL/GenBank/DDBJ whole genome shotgun (WGS) entry which is preliminary data.</text>
</comment>
<dbReference type="RefSeq" id="WP_185673145.1">
    <property type="nucleotide sequence ID" value="NZ_JACJVP010000070.1"/>
</dbReference>
<dbReference type="InterPro" id="IPR003593">
    <property type="entry name" value="AAA+_ATPase"/>
</dbReference>
<accession>A0A7X0S091</accession>
<evidence type="ECO:0000313" key="5">
    <source>
        <dbReference type="EMBL" id="MBB6675289.1"/>
    </source>
</evidence>
<dbReference type="SUPFAM" id="SSF52540">
    <property type="entry name" value="P-loop containing nucleoside triphosphate hydrolases"/>
    <property type="match status" value="1"/>
</dbReference>
<keyword evidence="3 5" id="KW-0067">ATP-binding</keyword>